<protein>
    <submittedName>
        <fullName evidence="2">Lsm domain containing protein</fullName>
    </submittedName>
</protein>
<dbReference type="PANTHER" id="PTHR10701">
    <property type="entry name" value="SMALL NUCLEAR RIBONUCLEOPROTEIN-ASSOCIATED PROTEIN B AND N"/>
    <property type="match status" value="1"/>
</dbReference>
<dbReference type="EMBL" id="AWTV01000007">
    <property type="protein sequence ID" value="KIH91651.1"/>
    <property type="molecule type" value="Genomic_DNA"/>
</dbReference>
<dbReference type="CDD" id="cd06168">
    <property type="entry name" value="LSMD1"/>
    <property type="match status" value="1"/>
</dbReference>
<dbReference type="Gene3D" id="2.30.30.100">
    <property type="match status" value="1"/>
</dbReference>
<dbReference type="InterPro" id="IPR050914">
    <property type="entry name" value="snRNP_SmB/NAA38-like"/>
</dbReference>
<proteinExistence type="predicted"/>
<dbReference type="GeneID" id="63675308"/>
<dbReference type="InterPro" id="IPR034110">
    <property type="entry name" value="LSMD1_Sm"/>
</dbReference>
<dbReference type="PROSITE" id="PS52002">
    <property type="entry name" value="SM"/>
    <property type="match status" value="1"/>
</dbReference>
<dbReference type="Pfam" id="PF01423">
    <property type="entry name" value="LSM"/>
    <property type="match status" value="1"/>
</dbReference>
<dbReference type="AlphaFoldDB" id="A0A0C2IRL4"/>
<sequence>MESHESVPASASALTPAAAAAAPPSAAHEAAIREESRVYLQSLLNKHLLVHTTDGRMFRGEFKCTDPDCNIVLAHATEYRQPTARQRAQYAAQQAAAGQSSRAVMNMTSRYLGLIVTPGHHIVKIEVEEFTSQLKRPPRPF</sequence>
<dbReference type="InterPro" id="IPR010920">
    <property type="entry name" value="LSM_dom_sf"/>
</dbReference>
<organism evidence="2 3">
    <name type="scientific">Sporothrix brasiliensis 5110</name>
    <dbReference type="NCBI Taxonomy" id="1398154"/>
    <lineage>
        <taxon>Eukaryota</taxon>
        <taxon>Fungi</taxon>
        <taxon>Dikarya</taxon>
        <taxon>Ascomycota</taxon>
        <taxon>Pezizomycotina</taxon>
        <taxon>Sordariomycetes</taxon>
        <taxon>Sordariomycetidae</taxon>
        <taxon>Ophiostomatales</taxon>
        <taxon>Ophiostomataceae</taxon>
        <taxon>Sporothrix</taxon>
    </lineage>
</organism>
<dbReference type="InterPro" id="IPR001163">
    <property type="entry name" value="Sm_dom_euk/arc"/>
</dbReference>
<name>A0A0C2IRL4_9PEZI</name>
<dbReference type="SUPFAM" id="SSF50182">
    <property type="entry name" value="Sm-like ribonucleoproteins"/>
    <property type="match status" value="1"/>
</dbReference>
<dbReference type="OrthoDB" id="368909at2759"/>
<dbReference type="PANTHER" id="PTHR10701:SF5">
    <property type="entry name" value="N-ALPHA-ACETYLTRANSFERASE 38, NATC AUXILIARY SUBUNIT"/>
    <property type="match status" value="1"/>
</dbReference>
<dbReference type="InterPro" id="IPR047575">
    <property type="entry name" value="Sm"/>
</dbReference>
<evidence type="ECO:0000313" key="3">
    <source>
        <dbReference type="Proteomes" id="UP000031575"/>
    </source>
</evidence>
<accession>A0A0C2IRL4</accession>
<dbReference type="GO" id="GO:0031417">
    <property type="term" value="C:NatC complex"/>
    <property type="evidence" value="ECO:0007669"/>
    <property type="project" value="InterPro"/>
</dbReference>
<dbReference type="VEuPathDB" id="FungiDB:SPBR_02078"/>
<dbReference type="RefSeq" id="XP_040619661.1">
    <property type="nucleotide sequence ID" value="XM_040760387.1"/>
</dbReference>
<dbReference type="HOGENOM" id="CLU_076902_4_0_1"/>
<evidence type="ECO:0000313" key="2">
    <source>
        <dbReference type="EMBL" id="KIH91651.1"/>
    </source>
</evidence>
<dbReference type="SMART" id="SM00651">
    <property type="entry name" value="Sm"/>
    <property type="match status" value="1"/>
</dbReference>
<keyword evidence="3" id="KW-1185">Reference proteome</keyword>
<gene>
    <name evidence="2" type="ORF">SPBR_02078</name>
</gene>
<dbReference type="GO" id="GO:0003723">
    <property type="term" value="F:RNA binding"/>
    <property type="evidence" value="ECO:0007669"/>
    <property type="project" value="InterPro"/>
</dbReference>
<feature type="domain" description="Sm" evidence="1">
    <location>
        <begin position="35"/>
        <end position="131"/>
    </location>
</feature>
<evidence type="ECO:0000259" key="1">
    <source>
        <dbReference type="PROSITE" id="PS52002"/>
    </source>
</evidence>
<reference evidence="2 3" key="1">
    <citation type="journal article" date="2014" name="BMC Genomics">
        <title>Comparative genomics of the major fungal agents of human and animal Sporotrichosis: Sporothrix schenckii and Sporothrix brasiliensis.</title>
        <authorList>
            <person name="Teixeira M.M."/>
            <person name="de Almeida L.G."/>
            <person name="Kubitschek-Barreira P."/>
            <person name="Alves F.L."/>
            <person name="Kioshima E.S."/>
            <person name="Abadio A.K."/>
            <person name="Fernandes L."/>
            <person name="Derengowski L.S."/>
            <person name="Ferreira K.S."/>
            <person name="Souza R.C."/>
            <person name="Ruiz J.C."/>
            <person name="de Andrade N.C."/>
            <person name="Paes H.C."/>
            <person name="Nicola A.M."/>
            <person name="Albuquerque P."/>
            <person name="Gerber A.L."/>
            <person name="Martins V.P."/>
            <person name="Peconick L.D."/>
            <person name="Neto A.V."/>
            <person name="Chaucanez C.B."/>
            <person name="Silva P.A."/>
            <person name="Cunha O.L."/>
            <person name="de Oliveira F.F."/>
            <person name="dos Santos T.C."/>
            <person name="Barros A.L."/>
            <person name="Soares M.A."/>
            <person name="de Oliveira L.M."/>
            <person name="Marini M.M."/>
            <person name="Villalobos-Duno H."/>
            <person name="Cunha M.M."/>
            <person name="de Hoog S."/>
            <person name="da Silveira J.F."/>
            <person name="Henrissat B."/>
            <person name="Nino-Vega G.A."/>
            <person name="Cisalpino P.S."/>
            <person name="Mora-Montes H.M."/>
            <person name="Almeida S.R."/>
            <person name="Stajich J.E."/>
            <person name="Lopes-Bezerra L.M."/>
            <person name="Vasconcelos A.T."/>
            <person name="Felipe M.S."/>
        </authorList>
    </citation>
    <scope>NUCLEOTIDE SEQUENCE [LARGE SCALE GENOMIC DNA]</scope>
    <source>
        <strain evidence="2 3">5110</strain>
    </source>
</reference>
<dbReference type="Proteomes" id="UP000031575">
    <property type="component" value="Unassembled WGS sequence"/>
</dbReference>
<comment type="caution">
    <text evidence="2">The sequence shown here is derived from an EMBL/GenBank/DDBJ whole genome shotgun (WGS) entry which is preliminary data.</text>
</comment>